<accession>A0AAF1AJP1</accession>
<proteinExistence type="inferred from homology"/>
<evidence type="ECO:0000256" key="2">
    <source>
        <dbReference type="ARBA" id="ARBA00020953"/>
    </source>
</evidence>
<dbReference type="CDD" id="cd01895">
    <property type="entry name" value="EngA2"/>
    <property type="match status" value="1"/>
</dbReference>
<feature type="domain" description="G" evidence="8">
    <location>
        <begin position="142"/>
        <end position="262"/>
    </location>
</feature>
<reference evidence="10" key="1">
    <citation type="journal article" date="2016" name="Nat. Genet.">
        <title>A high-quality carrot genome assembly provides new insights into carotenoid accumulation and asterid genome evolution.</title>
        <authorList>
            <person name="Iorizzo M."/>
            <person name="Ellison S."/>
            <person name="Senalik D."/>
            <person name="Zeng P."/>
            <person name="Satapoomin P."/>
            <person name="Huang J."/>
            <person name="Bowman M."/>
            <person name="Iovene M."/>
            <person name="Sanseverino W."/>
            <person name="Cavagnaro P."/>
            <person name="Yildiz M."/>
            <person name="Macko-Podgorni A."/>
            <person name="Moranska E."/>
            <person name="Grzebelus E."/>
            <person name="Grzebelus D."/>
            <person name="Ashrafi H."/>
            <person name="Zheng Z."/>
            <person name="Cheng S."/>
            <person name="Spooner D."/>
            <person name="Van Deynze A."/>
            <person name="Simon P."/>
        </authorList>
    </citation>
    <scope>NUCLEOTIDE SEQUENCE</scope>
    <source>
        <tissue evidence="10">Leaf</tissue>
    </source>
</reference>
<keyword evidence="5" id="KW-0547">Nucleotide-binding</keyword>
<dbReference type="InterPro" id="IPR032859">
    <property type="entry name" value="KH_dom-like"/>
</dbReference>
<evidence type="ECO:0000256" key="6">
    <source>
        <dbReference type="ARBA" id="ARBA00023134"/>
    </source>
</evidence>
<dbReference type="HAMAP" id="MF_00195">
    <property type="entry name" value="GTPase_Der"/>
    <property type="match status" value="1"/>
</dbReference>
<protein>
    <recommendedName>
        <fullName evidence="2">GTPase Der</fullName>
    </recommendedName>
    <alternativeName>
        <fullName evidence="7">GTP-binding protein EngA</fullName>
    </alternativeName>
</protein>
<dbReference type="NCBIfam" id="TIGR03594">
    <property type="entry name" value="GTPase_EngA"/>
    <property type="match status" value="1"/>
</dbReference>
<evidence type="ECO:0000256" key="7">
    <source>
        <dbReference type="ARBA" id="ARBA00032345"/>
    </source>
</evidence>
<dbReference type="InterPro" id="IPR027417">
    <property type="entry name" value="P-loop_NTPase"/>
</dbReference>
<evidence type="ECO:0000256" key="3">
    <source>
        <dbReference type="ARBA" id="ARBA00022517"/>
    </source>
</evidence>
<evidence type="ECO:0000256" key="4">
    <source>
        <dbReference type="ARBA" id="ARBA00022737"/>
    </source>
</evidence>
<evidence type="ECO:0000259" key="9">
    <source>
        <dbReference type="Pfam" id="PF14714"/>
    </source>
</evidence>
<dbReference type="InterPro" id="IPR005225">
    <property type="entry name" value="Small_GTP-bd"/>
</dbReference>
<keyword evidence="11" id="KW-1185">Reference proteome</keyword>
<dbReference type="InterPro" id="IPR015946">
    <property type="entry name" value="KH_dom-like_a/b"/>
</dbReference>
<dbReference type="KEGG" id="dcr:108206432"/>
<dbReference type="Pfam" id="PF01926">
    <property type="entry name" value="MMR_HSR1"/>
    <property type="match status" value="2"/>
</dbReference>
<comment type="similarity">
    <text evidence="1">Belongs to the TRAFAC class TrmE-Era-EngA-EngB-Septin-like GTPase superfamily. EngA (Der) GTPase family.</text>
</comment>
<dbReference type="PRINTS" id="PR00326">
    <property type="entry name" value="GTP1OBG"/>
</dbReference>
<dbReference type="Gene3D" id="3.40.50.300">
    <property type="entry name" value="P-loop containing nucleotide triphosphate hydrolases"/>
    <property type="match status" value="2"/>
</dbReference>
<dbReference type="NCBIfam" id="TIGR00231">
    <property type="entry name" value="small_GTP"/>
    <property type="match status" value="2"/>
</dbReference>
<reference evidence="10" key="2">
    <citation type="submission" date="2022-03" db="EMBL/GenBank/DDBJ databases">
        <title>Draft title - Genomic analysis of global carrot germplasm unveils the trajectory of domestication and the origin of high carotenoid orange carrot.</title>
        <authorList>
            <person name="Iorizzo M."/>
            <person name="Ellison S."/>
            <person name="Senalik D."/>
            <person name="Macko-Podgorni A."/>
            <person name="Grzebelus D."/>
            <person name="Bostan H."/>
            <person name="Rolling W."/>
            <person name="Curaba J."/>
            <person name="Simon P."/>
        </authorList>
    </citation>
    <scope>NUCLEOTIDE SEQUENCE</scope>
    <source>
        <tissue evidence="10">Leaf</tissue>
    </source>
</reference>
<organism evidence="10 11">
    <name type="scientific">Daucus carota subsp. sativus</name>
    <name type="common">Carrot</name>
    <dbReference type="NCBI Taxonomy" id="79200"/>
    <lineage>
        <taxon>Eukaryota</taxon>
        <taxon>Viridiplantae</taxon>
        <taxon>Streptophyta</taxon>
        <taxon>Embryophyta</taxon>
        <taxon>Tracheophyta</taxon>
        <taxon>Spermatophyta</taxon>
        <taxon>Magnoliopsida</taxon>
        <taxon>eudicotyledons</taxon>
        <taxon>Gunneridae</taxon>
        <taxon>Pentapetalae</taxon>
        <taxon>asterids</taxon>
        <taxon>campanulids</taxon>
        <taxon>Apiales</taxon>
        <taxon>Apiaceae</taxon>
        <taxon>Apioideae</taxon>
        <taxon>Scandiceae</taxon>
        <taxon>Daucinae</taxon>
        <taxon>Daucus</taxon>
        <taxon>Daucus sect. Daucus</taxon>
    </lineage>
</organism>
<feature type="domain" description="GTPase Der C-terminal KH-domain-like" evidence="9">
    <location>
        <begin position="523"/>
        <end position="602"/>
    </location>
</feature>
<dbReference type="PANTHER" id="PTHR43834">
    <property type="entry name" value="GTPASE DER"/>
    <property type="match status" value="1"/>
</dbReference>
<keyword evidence="4" id="KW-0677">Repeat</keyword>
<keyword evidence="3" id="KW-0690">Ribosome biogenesis</keyword>
<sequence length="644" mass="71560">MFPSCARALLSRKSNYRYRDLNRILNFLSNYSSISPPSYYLCKASFISSANTRSVLDTFDINGHQTKSWVLNQFKLIPESCIFLAQCKAGFCTSPEINVNLDSEEASSDSVSSASSSDPKVKLTSNDSIEFSKVDANMLPTVLLIGRPNVGKSALFNRLIRRREALVYNTPNDHVTRDIREGIAKLSDLRFRVLDSAGLEAEASSGSVLGRTAGMTENVLKRSQLALFLIDARDGLQPMDLDVGKWLRKNAPELKTIVLMNKAESLDDGLGSLAAASGEALRLGFGDPIALSAETGQGMVELYEALRPLLVDYMVQRLKDGNQEISSSEDEDSKTPLQLAIVGRPNVGKSTLLNTLLQEERVLVGPEAGLTRDSVRAEFEYHGRTIYMVDTAGWLQRTNQEKGPASLSIMQSRKNLMRAHVVALVLDAEEIANARRTMKHDEVVIARRAVEEGRGLIVVVNKMDLLRNSRSYESVIKAVPEEVQTVIPQVTGIPVVFVSALEGRGRIAVMDQVIDTYEKWCLRLPTARLNRWLRKVMSRHSWKDSASQPKIKYFTQVKARPPTFVAFVSGKKQLADSELRFLTRSLKEDFDLGGIPVRVMQRAIVKPNSESSGNNKRTEYTGKTVERVVSDKRATIIPEESEAV</sequence>
<dbReference type="AlphaFoldDB" id="A0AAF1AJP1"/>
<evidence type="ECO:0000256" key="1">
    <source>
        <dbReference type="ARBA" id="ARBA00008279"/>
    </source>
</evidence>
<feature type="domain" description="G" evidence="8">
    <location>
        <begin position="339"/>
        <end position="462"/>
    </location>
</feature>
<evidence type="ECO:0000259" key="8">
    <source>
        <dbReference type="Pfam" id="PF01926"/>
    </source>
</evidence>
<evidence type="ECO:0000256" key="5">
    <source>
        <dbReference type="ARBA" id="ARBA00022741"/>
    </source>
</evidence>
<evidence type="ECO:0000313" key="11">
    <source>
        <dbReference type="Proteomes" id="UP000077755"/>
    </source>
</evidence>
<dbReference type="InterPro" id="IPR016484">
    <property type="entry name" value="GTPase_Der"/>
</dbReference>
<dbReference type="Proteomes" id="UP000077755">
    <property type="component" value="Chromosome 1"/>
</dbReference>
<dbReference type="PANTHER" id="PTHR43834:SF6">
    <property type="entry name" value="GTPASE DER"/>
    <property type="match status" value="1"/>
</dbReference>
<dbReference type="Gene3D" id="3.30.300.20">
    <property type="match status" value="1"/>
</dbReference>
<dbReference type="SUPFAM" id="SSF52540">
    <property type="entry name" value="P-loop containing nucleoside triphosphate hydrolases"/>
    <property type="match status" value="2"/>
</dbReference>
<dbReference type="GO" id="GO:0042254">
    <property type="term" value="P:ribosome biogenesis"/>
    <property type="evidence" value="ECO:0007669"/>
    <property type="project" value="UniProtKB-KW"/>
</dbReference>
<keyword evidence="6" id="KW-0342">GTP-binding</keyword>
<evidence type="ECO:0000313" key="10">
    <source>
        <dbReference type="EMBL" id="WOG82711.1"/>
    </source>
</evidence>
<gene>
    <name evidence="10" type="ORF">DCAR_0101878</name>
</gene>
<dbReference type="Pfam" id="PF14714">
    <property type="entry name" value="KH_dom-like"/>
    <property type="match status" value="1"/>
</dbReference>
<dbReference type="InterPro" id="IPR006073">
    <property type="entry name" value="GTP-bd"/>
</dbReference>
<dbReference type="EMBL" id="CP093343">
    <property type="protein sequence ID" value="WOG82711.1"/>
    <property type="molecule type" value="Genomic_DNA"/>
</dbReference>
<dbReference type="GO" id="GO:0005525">
    <property type="term" value="F:GTP binding"/>
    <property type="evidence" value="ECO:0007669"/>
    <property type="project" value="UniProtKB-KW"/>
</dbReference>
<name>A0AAF1AJP1_DAUCS</name>
<dbReference type="CDD" id="cd01894">
    <property type="entry name" value="EngA1"/>
    <property type="match status" value="1"/>
</dbReference>